<comment type="caution">
    <text evidence="2">The sequence shown here is derived from an EMBL/GenBank/DDBJ whole genome shotgun (WGS) entry which is preliminary data.</text>
</comment>
<feature type="region of interest" description="Disordered" evidence="1">
    <location>
        <begin position="53"/>
        <end position="175"/>
    </location>
</feature>
<sequence>MILLTQASSSKNAQPAATFDFTFTSNAADSSPWSKDTATNNAIQADFAADKERIKQSNLQSERNITSDLFADSPSHPPTTSSSKEKTKSKNFRSFSSHAHAPIQQKIVNNLNGTNRTPAPAAPAMTPEVTDQNDQQQNVQIPNQENVNSAMDVDLPSDNNEISDQQSITIEKPLD</sequence>
<accession>A0A2Z6RIS6</accession>
<feature type="compositionally biased region" description="Low complexity" evidence="1">
    <location>
        <begin position="117"/>
        <end position="148"/>
    </location>
</feature>
<protein>
    <submittedName>
        <fullName evidence="2">Uncharacterized protein</fullName>
    </submittedName>
</protein>
<organism evidence="2 3">
    <name type="scientific">Rhizophagus clarus</name>
    <dbReference type="NCBI Taxonomy" id="94130"/>
    <lineage>
        <taxon>Eukaryota</taxon>
        <taxon>Fungi</taxon>
        <taxon>Fungi incertae sedis</taxon>
        <taxon>Mucoromycota</taxon>
        <taxon>Glomeromycotina</taxon>
        <taxon>Glomeromycetes</taxon>
        <taxon>Glomerales</taxon>
        <taxon>Glomeraceae</taxon>
        <taxon>Rhizophagus</taxon>
    </lineage>
</organism>
<gene>
    <name evidence="2" type="ORF">RclHR1_04670004</name>
</gene>
<feature type="compositionally biased region" description="Polar residues" evidence="1">
    <location>
        <begin position="106"/>
        <end position="116"/>
    </location>
</feature>
<keyword evidence="3" id="KW-1185">Reference proteome</keyword>
<proteinExistence type="predicted"/>
<dbReference type="EMBL" id="BEXD01003834">
    <property type="protein sequence ID" value="GBC02526.1"/>
    <property type="molecule type" value="Genomic_DNA"/>
</dbReference>
<feature type="compositionally biased region" description="Polar residues" evidence="1">
    <location>
        <begin position="56"/>
        <end position="67"/>
    </location>
</feature>
<name>A0A2Z6RIS6_9GLOM</name>
<dbReference type="Proteomes" id="UP000247702">
    <property type="component" value="Unassembled WGS sequence"/>
</dbReference>
<reference evidence="2 3" key="1">
    <citation type="submission" date="2017-11" db="EMBL/GenBank/DDBJ databases">
        <title>The genome of Rhizophagus clarus HR1 reveals common genetic basis of auxotrophy among arbuscular mycorrhizal fungi.</title>
        <authorList>
            <person name="Kobayashi Y."/>
        </authorList>
    </citation>
    <scope>NUCLEOTIDE SEQUENCE [LARGE SCALE GENOMIC DNA]</scope>
    <source>
        <strain evidence="2 3">HR1</strain>
    </source>
</reference>
<evidence type="ECO:0000313" key="2">
    <source>
        <dbReference type="EMBL" id="GBC02526.1"/>
    </source>
</evidence>
<feature type="compositionally biased region" description="Polar residues" evidence="1">
    <location>
        <begin position="157"/>
        <end position="169"/>
    </location>
</feature>
<evidence type="ECO:0000313" key="3">
    <source>
        <dbReference type="Proteomes" id="UP000247702"/>
    </source>
</evidence>
<evidence type="ECO:0000256" key="1">
    <source>
        <dbReference type="SAM" id="MobiDB-lite"/>
    </source>
</evidence>
<dbReference type="AlphaFoldDB" id="A0A2Z6RIS6"/>